<evidence type="ECO:0000313" key="3">
    <source>
        <dbReference type="Proteomes" id="UP000441333"/>
    </source>
</evidence>
<feature type="region of interest" description="Disordered" evidence="1">
    <location>
        <begin position="25"/>
        <end position="49"/>
    </location>
</feature>
<sequence length="244" mass="27021">MKNFIALSLTTICLLASCKDSEKTPHTQEQITYEESSETPKNEASTSNDAHKIVVTEKIATGGYIYLKVVEDEKEYWMSIPDRDIEIGATYYYNGGMVMKNFESKTLNRTFENVIFAEGIHKDKNGVKGNQKKKAQTGAPSVDSVEKAANGIRIAELFETPQAYANKEVIIKGEVVKVNNGIMQVNFVHLQDGSIGNGQYDITITTNDEFKIGEVATIKGTVILNKDFGAGYLYDVLVEKAVKL</sequence>
<dbReference type="AlphaFoldDB" id="A0A6N6MKX3"/>
<proteinExistence type="predicted"/>
<dbReference type="EMBL" id="WAAT01000001">
    <property type="protein sequence ID" value="KAB1071903.1"/>
    <property type="molecule type" value="Genomic_DNA"/>
</dbReference>
<dbReference type="PROSITE" id="PS51257">
    <property type="entry name" value="PROKAR_LIPOPROTEIN"/>
    <property type="match status" value="1"/>
</dbReference>
<name>A0A6N6MKX3_9FLAO</name>
<dbReference type="GO" id="GO:0003677">
    <property type="term" value="F:DNA binding"/>
    <property type="evidence" value="ECO:0007669"/>
    <property type="project" value="UniProtKB-KW"/>
</dbReference>
<keyword evidence="2" id="KW-0238">DNA-binding</keyword>
<evidence type="ECO:0000256" key="1">
    <source>
        <dbReference type="SAM" id="MobiDB-lite"/>
    </source>
</evidence>
<gene>
    <name evidence="2" type="ORF">F6U93_00225</name>
</gene>
<dbReference type="Proteomes" id="UP000441333">
    <property type="component" value="Unassembled WGS sequence"/>
</dbReference>
<keyword evidence="3" id="KW-1185">Reference proteome</keyword>
<dbReference type="RefSeq" id="WP_150935674.1">
    <property type="nucleotide sequence ID" value="NZ_WAAT01000001.1"/>
</dbReference>
<comment type="caution">
    <text evidence="2">The sequence shown here is derived from an EMBL/GenBank/DDBJ whole genome shotgun (WGS) entry which is preliminary data.</text>
</comment>
<organism evidence="2 3">
    <name type="scientific">Pseudotamlana haliotis</name>
    <dbReference type="NCBI Taxonomy" id="2614804"/>
    <lineage>
        <taxon>Bacteria</taxon>
        <taxon>Pseudomonadati</taxon>
        <taxon>Bacteroidota</taxon>
        <taxon>Flavobacteriia</taxon>
        <taxon>Flavobacteriales</taxon>
        <taxon>Flavobacteriaceae</taxon>
        <taxon>Pseudotamlana</taxon>
    </lineage>
</organism>
<protein>
    <submittedName>
        <fullName evidence="2">DNA-binding protein</fullName>
    </submittedName>
</protein>
<accession>A0A6N6MKX3</accession>
<evidence type="ECO:0000313" key="2">
    <source>
        <dbReference type="EMBL" id="KAB1071903.1"/>
    </source>
</evidence>
<reference evidence="2 3" key="1">
    <citation type="submission" date="2019-09" db="EMBL/GenBank/DDBJ databases">
        <authorList>
            <person name="Cao W.R."/>
        </authorList>
    </citation>
    <scope>NUCLEOTIDE SEQUENCE [LARGE SCALE GENOMIC DNA]</scope>
    <source>
        <strain evidence="2 3">B1N29</strain>
    </source>
</reference>